<reference evidence="3" key="2">
    <citation type="submission" date="2025-08" db="UniProtKB">
        <authorList>
            <consortium name="RefSeq"/>
        </authorList>
    </citation>
    <scope>IDENTIFICATION</scope>
    <source>
        <tissue evidence="3">Whole plant</tissue>
    </source>
</reference>
<dbReference type="InterPro" id="IPR021109">
    <property type="entry name" value="Peptidase_aspartic_dom_sf"/>
</dbReference>
<evidence type="ECO:0000313" key="2">
    <source>
        <dbReference type="Proteomes" id="UP000515211"/>
    </source>
</evidence>
<name>A0A6P4D0G3_ARADU</name>
<proteinExistence type="predicted"/>
<protein>
    <submittedName>
        <fullName evidence="3">Uncharacterized protein LOC107484228</fullName>
    </submittedName>
</protein>
<dbReference type="KEGG" id="adu:107484228"/>
<dbReference type="Proteomes" id="UP000515211">
    <property type="component" value="Chromosome 4"/>
</dbReference>
<organism evidence="2 3">
    <name type="scientific">Arachis duranensis</name>
    <name type="common">Wild peanut</name>
    <dbReference type="NCBI Taxonomy" id="130453"/>
    <lineage>
        <taxon>Eukaryota</taxon>
        <taxon>Viridiplantae</taxon>
        <taxon>Streptophyta</taxon>
        <taxon>Embryophyta</taxon>
        <taxon>Tracheophyta</taxon>
        <taxon>Spermatophyta</taxon>
        <taxon>Magnoliopsida</taxon>
        <taxon>eudicotyledons</taxon>
        <taxon>Gunneridae</taxon>
        <taxon>Pentapetalae</taxon>
        <taxon>rosids</taxon>
        <taxon>fabids</taxon>
        <taxon>Fabales</taxon>
        <taxon>Fabaceae</taxon>
        <taxon>Papilionoideae</taxon>
        <taxon>50 kb inversion clade</taxon>
        <taxon>dalbergioids sensu lato</taxon>
        <taxon>Dalbergieae</taxon>
        <taxon>Pterocarpus clade</taxon>
        <taxon>Arachis</taxon>
    </lineage>
</organism>
<sequence>MANPRGECKVITLRSGKVLEEAIQNQESNEEEAAEKPENRKKEEAPSPSSPNPILKPYVPKAPYPQRLRKDGKDSQFSRFLEIFKKLQINIPFAEALVKMPLYAKFLKELMTRKRNWGEKETVVLTEECSAIIQKKLPQKMKDPGSFQIPCIIGDITIEKALCDLGASINLMSLNMMRRMRIEETKPTQMAL</sequence>
<dbReference type="GeneID" id="107484228"/>
<feature type="region of interest" description="Disordered" evidence="1">
    <location>
        <begin position="21"/>
        <end position="71"/>
    </location>
</feature>
<dbReference type="AlphaFoldDB" id="A0A6P4D0G3"/>
<dbReference type="RefSeq" id="XP_015960332.1">
    <property type="nucleotide sequence ID" value="XM_016104846.1"/>
</dbReference>
<dbReference type="PANTHER" id="PTHR33067:SF31">
    <property type="entry name" value="RNA-DIRECTED DNA POLYMERASE"/>
    <property type="match status" value="1"/>
</dbReference>
<evidence type="ECO:0000313" key="3">
    <source>
        <dbReference type="RefSeq" id="XP_015960332.1"/>
    </source>
</evidence>
<reference evidence="2" key="1">
    <citation type="journal article" date="2016" name="Nat. Genet.">
        <title>The genome sequences of Arachis duranensis and Arachis ipaensis, the diploid ancestors of cultivated peanut.</title>
        <authorList>
            <person name="Bertioli D.J."/>
            <person name="Cannon S.B."/>
            <person name="Froenicke L."/>
            <person name="Huang G."/>
            <person name="Farmer A.D."/>
            <person name="Cannon E.K."/>
            <person name="Liu X."/>
            <person name="Gao D."/>
            <person name="Clevenger J."/>
            <person name="Dash S."/>
            <person name="Ren L."/>
            <person name="Moretzsohn M.C."/>
            <person name="Shirasawa K."/>
            <person name="Huang W."/>
            <person name="Vidigal B."/>
            <person name="Abernathy B."/>
            <person name="Chu Y."/>
            <person name="Niederhuth C.E."/>
            <person name="Umale P."/>
            <person name="Araujo A.C."/>
            <person name="Kozik A."/>
            <person name="Kim K.D."/>
            <person name="Burow M.D."/>
            <person name="Varshney R.K."/>
            <person name="Wang X."/>
            <person name="Zhang X."/>
            <person name="Barkley N."/>
            <person name="Guimaraes P.M."/>
            <person name="Isobe S."/>
            <person name="Guo B."/>
            <person name="Liao B."/>
            <person name="Stalker H.T."/>
            <person name="Schmitz R.J."/>
            <person name="Scheffler B.E."/>
            <person name="Leal-Bertioli S.C."/>
            <person name="Xun X."/>
            <person name="Jackson S.A."/>
            <person name="Michelmore R."/>
            <person name="Ozias-Akins P."/>
        </authorList>
    </citation>
    <scope>NUCLEOTIDE SEQUENCE [LARGE SCALE GENOMIC DNA]</scope>
    <source>
        <strain evidence="2">cv. V14167</strain>
    </source>
</reference>
<evidence type="ECO:0000256" key="1">
    <source>
        <dbReference type="SAM" id="MobiDB-lite"/>
    </source>
</evidence>
<dbReference type="Gene3D" id="2.40.70.10">
    <property type="entry name" value="Acid Proteases"/>
    <property type="match status" value="1"/>
</dbReference>
<accession>A0A6P4D0G3</accession>
<keyword evidence="2" id="KW-1185">Reference proteome</keyword>
<gene>
    <name evidence="3" type="primary">LOC107484228</name>
</gene>
<dbReference type="PANTHER" id="PTHR33067">
    <property type="entry name" value="RNA-DIRECTED DNA POLYMERASE-RELATED"/>
    <property type="match status" value="1"/>
</dbReference>
<feature type="compositionally biased region" description="Basic and acidic residues" evidence="1">
    <location>
        <begin position="34"/>
        <end position="45"/>
    </location>
</feature>